<feature type="coiled-coil region" evidence="1">
    <location>
        <begin position="79"/>
        <end position="106"/>
    </location>
</feature>
<dbReference type="EMBL" id="CADCUV010000077">
    <property type="protein sequence ID" value="CAA9412113.1"/>
    <property type="molecule type" value="Genomic_DNA"/>
</dbReference>
<name>A0A6J4PCL1_9ACTN</name>
<evidence type="ECO:0000313" key="2">
    <source>
        <dbReference type="EMBL" id="CAA9412113.1"/>
    </source>
</evidence>
<gene>
    <name evidence="2" type="ORF">AVDCRST_MAG22-1976</name>
</gene>
<proteinExistence type="predicted"/>
<protein>
    <submittedName>
        <fullName evidence="2">Uncharacterized protein</fullName>
    </submittedName>
</protein>
<dbReference type="AlphaFoldDB" id="A0A6J4PCL1"/>
<evidence type="ECO:0000256" key="1">
    <source>
        <dbReference type="SAM" id="Coils"/>
    </source>
</evidence>
<organism evidence="2">
    <name type="scientific">uncultured Rubrobacteraceae bacterium</name>
    <dbReference type="NCBI Taxonomy" id="349277"/>
    <lineage>
        <taxon>Bacteria</taxon>
        <taxon>Bacillati</taxon>
        <taxon>Actinomycetota</taxon>
        <taxon>Rubrobacteria</taxon>
        <taxon>Rubrobacterales</taxon>
        <taxon>Rubrobacteraceae</taxon>
        <taxon>environmental samples</taxon>
    </lineage>
</organism>
<accession>A0A6J4PCL1</accession>
<sequence length="184" mass="21682">MTERSIDKLERAPEEARQQWLGMLQTLSDQIQRQQQNSQQMTQEMMETYMQLLNTPGSYVSGQAEQQQQTLQQTAQQWVEQARQQRQSFQQQAQQQQQAFQQMTQEVMNTYAQLFNIPLSYARKGLRDAGFPIENYDDLNADELSRRVVGLSAEELRVVRDYEERNKNRDTVLEQLDRKIRSGS</sequence>
<reference evidence="2" key="1">
    <citation type="submission" date="2020-02" db="EMBL/GenBank/DDBJ databases">
        <authorList>
            <person name="Meier V. D."/>
        </authorList>
    </citation>
    <scope>NUCLEOTIDE SEQUENCE</scope>
    <source>
        <strain evidence="2">AVDCRST_MAG22</strain>
    </source>
</reference>
<keyword evidence="1" id="KW-0175">Coiled coil</keyword>